<dbReference type="InterPro" id="IPR003439">
    <property type="entry name" value="ABC_transporter-like_ATP-bd"/>
</dbReference>
<evidence type="ECO:0000256" key="2">
    <source>
        <dbReference type="ARBA" id="ARBA00022448"/>
    </source>
</evidence>
<dbReference type="PATRIC" id="fig|1200352.3.peg.436"/>
<organism evidence="6 7">
    <name type="scientific">Corynebacterium terpenotabidum Y-11</name>
    <dbReference type="NCBI Taxonomy" id="1200352"/>
    <lineage>
        <taxon>Bacteria</taxon>
        <taxon>Bacillati</taxon>
        <taxon>Actinomycetota</taxon>
        <taxon>Actinomycetes</taxon>
        <taxon>Mycobacteriales</taxon>
        <taxon>Corynebacteriaceae</taxon>
        <taxon>Corynebacterium</taxon>
    </lineage>
</organism>
<reference evidence="6 7" key="1">
    <citation type="submission" date="2012-06" db="EMBL/GenBank/DDBJ databases">
        <title>Complete genome sequence of Corynebacterium terpenotabidum Y-11 (=DSM 44721).</title>
        <authorList>
            <person name="Ruckert C."/>
            <person name="Albersmeier A."/>
            <person name="Al-Dilaimi A."/>
            <person name="Szczepanowski R."/>
            <person name="Kalinowski J."/>
        </authorList>
    </citation>
    <scope>NUCLEOTIDE SEQUENCE [LARGE SCALE GENOMIC DNA]</scope>
    <source>
        <strain evidence="6 7">Y-11</strain>
    </source>
</reference>
<evidence type="ECO:0000256" key="3">
    <source>
        <dbReference type="ARBA" id="ARBA00022741"/>
    </source>
</evidence>
<dbReference type="Proteomes" id="UP000014809">
    <property type="component" value="Chromosome"/>
</dbReference>
<evidence type="ECO:0000256" key="4">
    <source>
        <dbReference type="ARBA" id="ARBA00022840"/>
    </source>
</evidence>
<dbReference type="EMBL" id="CP003696">
    <property type="protein sequence ID" value="AGP30085.1"/>
    <property type="molecule type" value="Genomic_DNA"/>
</dbReference>
<accession>S4XEQ0</accession>
<dbReference type="OrthoDB" id="3282096at2"/>
<keyword evidence="4 6" id="KW-0067">ATP-binding</keyword>
<keyword evidence="2" id="KW-0813">Transport</keyword>
<feature type="domain" description="ABC transporter" evidence="5">
    <location>
        <begin position="1"/>
        <end position="222"/>
    </location>
</feature>
<dbReference type="PANTHER" id="PTHR42734:SF5">
    <property type="entry name" value="IRON TRANSPORT SYSTEM ATP-BINDING PROTEIN HI_0361-RELATED"/>
    <property type="match status" value="1"/>
</dbReference>
<dbReference type="AlphaFoldDB" id="S4XEQ0"/>
<dbReference type="GO" id="GO:0005524">
    <property type="term" value="F:ATP binding"/>
    <property type="evidence" value="ECO:0007669"/>
    <property type="project" value="UniProtKB-KW"/>
</dbReference>
<dbReference type="Pfam" id="PF00005">
    <property type="entry name" value="ABC_tran"/>
    <property type="match status" value="1"/>
</dbReference>
<dbReference type="STRING" id="1200352.A606_02160"/>
<name>S4XEQ0_9CORY</name>
<keyword evidence="7" id="KW-1185">Reference proteome</keyword>
<comment type="similarity">
    <text evidence="1">Belongs to the ABC transporter superfamily.</text>
</comment>
<proteinExistence type="inferred from homology"/>
<dbReference type="PANTHER" id="PTHR42734">
    <property type="entry name" value="METAL TRANSPORT SYSTEM ATP-BINDING PROTEIN TM_0124-RELATED"/>
    <property type="match status" value="1"/>
</dbReference>
<dbReference type="Gene3D" id="3.40.50.300">
    <property type="entry name" value="P-loop containing nucleotide triphosphate hydrolases"/>
    <property type="match status" value="1"/>
</dbReference>
<evidence type="ECO:0000256" key="1">
    <source>
        <dbReference type="ARBA" id="ARBA00005417"/>
    </source>
</evidence>
<dbReference type="SUPFAM" id="SSF52540">
    <property type="entry name" value="P-loop containing nucleoside triphosphate hydrolases"/>
    <property type="match status" value="1"/>
</dbReference>
<dbReference type="PROSITE" id="PS50893">
    <property type="entry name" value="ABC_TRANSPORTER_2"/>
    <property type="match status" value="1"/>
</dbReference>
<dbReference type="SMART" id="SM00382">
    <property type="entry name" value="AAA"/>
    <property type="match status" value="1"/>
</dbReference>
<evidence type="ECO:0000313" key="7">
    <source>
        <dbReference type="Proteomes" id="UP000014809"/>
    </source>
</evidence>
<gene>
    <name evidence="6" type="ORF">A606_02160</name>
</gene>
<dbReference type="InterPro" id="IPR027417">
    <property type="entry name" value="P-loop_NTPase"/>
</dbReference>
<keyword evidence="3" id="KW-0547">Nucleotide-binding</keyword>
<dbReference type="RefSeq" id="WP_020440450.1">
    <property type="nucleotide sequence ID" value="NC_021663.1"/>
</dbReference>
<dbReference type="KEGG" id="cter:A606_02160"/>
<dbReference type="HOGENOM" id="CLU_000604_1_11_11"/>
<dbReference type="GO" id="GO:0016887">
    <property type="term" value="F:ATP hydrolysis activity"/>
    <property type="evidence" value="ECO:0007669"/>
    <property type="project" value="InterPro"/>
</dbReference>
<sequence>MTTLTFTGAAVEPLWRDLDLTVEPGEFLTVLGPNGVGKSTLLGTVLGLRKLTAGHVAVPDRIGYIPQQRMADPDLPVRVRDLVGLAIGHGVFSGRRPSRALVDRALDEVGAAGLAERRVGTLSGGQQQLVRQAQALAGDPELLLCDEPLLSLDLRAQRAAVDLLDRRRRDHGTAVVFVTHSINPVLEVTDRVLYLGPDAHVTGTVTEVMTTEVLSRLYGTRVEVAEVNGKLVVV</sequence>
<dbReference type="InterPro" id="IPR003593">
    <property type="entry name" value="AAA+_ATPase"/>
</dbReference>
<protein>
    <submittedName>
        <fullName evidence="6">ABC transporter ATP-binding protein</fullName>
    </submittedName>
</protein>
<dbReference type="InterPro" id="IPR050153">
    <property type="entry name" value="Metal_Ion_Import_ABC"/>
</dbReference>
<dbReference type="eggNOG" id="COG1121">
    <property type="taxonomic scope" value="Bacteria"/>
</dbReference>
<evidence type="ECO:0000259" key="5">
    <source>
        <dbReference type="PROSITE" id="PS50893"/>
    </source>
</evidence>
<evidence type="ECO:0000313" key="6">
    <source>
        <dbReference type="EMBL" id="AGP30085.1"/>
    </source>
</evidence>